<dbReference type="InterPro" id="IPR001387">
    <property type="entry name" value="Cro/C1-type_HTH"/>
</dbReference>
<dbReference type="EMBL" id="QSON01000013">
    <property type="protein sequence ID" value="RGI99535.1"/>
    <property type="molecule type" value="Genomic_DNA"/>
</dbReference>
<sequence length="115" mass="13088">MGKNRIYSLRRQKKIPQALLGDLLGVSQQTVSKIESQPIPDISSELLCRIADYFGVTADYLMERSEQSCDFNFADMDPREIGDCLTPDDKKMWLEMGIRLAGNEFMAKHKKKSGK</sequence>
<reference evidence="8 9" key="2">
    <citation type="submission" date="2018-08" db="EMBL/GenBank/DDBJ databases">
        <title>A genome reference for cultivated species of the human gut microbiota.</title>
        <authorList>
            <person name="Zou Y."/>
            <person name="Xue W."/>
            <person name="Luo G."/>
        </authorList>
    </citation>
    <scope>NUCLEOTIDE SEQUENCE [LARGE SCALE GENOMIC DNA]</scope>
    <source>
        <strain evidence="4 8">AF19-13AC</strain>
        <strain evidence="6 9">TF05-11AC</strain>
        <strain evidence="5 10">TM09-12</strain>
    </source>
</reference>
<dbReference type="Proteomes" id="UP000263014">
    <property type="component" value="Unassembled WGS sequence"/>
</dbReference>
<protein>
    <submittedName>
        <fullName evidence="3">DNA-binding protein</fullName>
    </submittedName>
    <submittedName>
        <fullName evidence="4">XRE family transcriptional regulator</fullName>
    </submittedName>
</protein>
<dbReference type="PANTHER" id="PTHR46558:SF11">
    <property type="entry name" value="HTH-TYPE TRANSCRIPTIONAL REGULATOR XRE"/>
    <property type="match status" value="1"/>
</dbReference>
<evidence type="ECO:0000313" key="5">
    <source>
        <dbReference type="EMBL" id="RGI99535.1"/>
    </source>
</evidence>
<dbReference type="InterPro" id="IPR010982">
    <property type="entry name" value="Lambda_DNA-bd_dom_sf"/>
</dbReference>
<dbReference type="Proteomes" id="UP000261257">
    <property type="component" value="Unassembled WGS sequence"/>
</dbReference>
<evidence type="ECO:0000256" key="1">
    <source>
        <dbReference type="ARBA" id="ARBA00023125"/>
    </source>
</evidence>
<evidence type="ECO:0000313" key="8">
    <source>
        <dbReference type="Proteomes" id="UP000261023"/>
    </source>
</evidence>
<dbReference type="GO" id="GO:0003677">
    <property type="term" value="F:DNA binding"/>
    <property type="evidence" value="ECO:0007669"/>
    <property type="project" value="UniProtKB-KW"/>
</dbReference>
<name>A0A174LXM2_9FIRM</name>
<dbReference type="OrthoDB" id="48775at2"/>
<dbReference type="Proteomes" id="UP000095651">
    <property type="component" value="Unassembled WGS sequence"/>
</dbReference>
<dbReference type="EMBL" id="QTJW01000011">
    <property type="protein sequence ID" value="RGD69391.1"/>
    <property type="molecule type" value="Genomic_DNA"/>
</dbReference>
<dbReference type="CDD" id="cd00093">
    <property type="entry name" value="HTH_XRE"/>
    <property type="match status" value="1"/>
</dbReference>
<keyword evidence="1 3" id="KW-0238">DNA-binding</keyword>
<gene>
    <name evidence="4" type="ORF">DWX31_17525</name>
    <name evidence="6" type="ORF">DXC39_16265</name>
    <name evidence="5" type="ORF">DXD79_23325</name>
    <name evidence="3" type="ORF">ERS852407_05489</name>
</gene>
<dbReference type="Proteomes" id="UP000261023">
    <property type="component" value="Unassembled WGS sequence"/>
</dbReference>
<dbReference type="Pfam" id="PF01381">
    <property type="entry name" value="HTH_3"/>
    <property type="match status" value="1"/>
</dbReference>
<dbReference type="SUPFAM" id="SSF47413">
    <property type="entry name" value="lambda repressor-like DNA-binding domains"/>
    <property type="match status" value="1"/>
</dbReference>
<accession>A0A174LXM2</accession>
<proteinExistence type="predicted"/>
<dbReference type="RefSeq" id="WP_002605316.1">
    <property type="nucleotide sequence ID" value="NZ_CABIXC010000023.1"/>
</dbReference>
<evidence type="ECO:0000313" key="10">
    <source>
        <dbReference type="Proteomes" id="UP000263014"/>
    </source>
</evidence>
<evidence type="ECO:0000313" key="3">
    <source>
        <dbReference type="EMBL" id="CUP27417.1"/>
    </source>
</evidence>
<dbReference type="Gene3D" id="1.10.260.40">
    <property type="entry name" value="lambda repressor-like DNA-binding domains"/>
    <property type="match status" value="1"/>
</dbReference>
<evidence type="ECO:0000313" key="4">
    <source>
        <dbReference type="EMBL" id="RGD69391.1"/>
    </source>
</evidence>
<dbReference type="EMBL" id="QSSQ01000016">
    <property type="protein sequence ID" value="RGM03045.1"/>
    <property type="molecule type" value="Genomic_DNA"/>
</dbReference>
<dbReference type="SMART" id="SM00530">
    <property type="entry name" value="HTH_XRE"/>
    <property type="match status" value="1"/>
</dbReference>
<reference evidence="3 7" key="1">
    <citation type="submission" date="2015-09" db="EMBL/GenBank/DDBJ databases">
        <authorList>
            <consortium name="Pathogen Informatics"/>
        </authorList>
    </citation>
    <scope>NUCLEOTIDE SEQUENCE [LARGE SCALE GENOMIC DNA]</scope>
    <source>
        <strain evidence="3 7">2789STDY5608850</strain>
    </source>
</reference>
<dbReference type="PANTHER" id="PTHR46558">
    <property type="entry name" value="TRACRIPTIONAL REGULATORY PROTEIN-RELATED-RELATED"/>
    <property type="match status" value="1"/>
</dbReference>
<dbReference type="PROSITE" id="PS50943">
    <property type="entry name" value="HTH_CROC1"/>
    <property type="match status" value="1"/>
</dbReference>
<dbReference type="GeneID" id="86061245"/>
<dbReference type="AlphaFoldDB" id="A0A174LXM2"/>
<feature type="domain" description="HTH cro/C1-type" evidence="2">
    <location>
        <begin position="6"/>
        <end position="61"/>
    </location>
</feature>
<dbReference type="EMBL" id="CYZE01000023">
    <property type="protein sequence ID" value="CUP27417.1"/>
    <property type="molecule type" value="Genomic_DNA"/>
</dbReference>
<evidence type="ECO:0000313" key="6">
    <source>
        <dbReference type="EMBL" id="RGM03045.1"/>
    </source>
</evidence>
<evidence type="ECO:0000313" key="9">
    <source>
        <dbReference type="Proteomes" id="UP000261257"/>
    </source>
</evidence>
<evidence type="ECO:0000313" key="7">
    <source>
        <dbReference type="Proteomes" id="UP000095651"/>
    </source>
</evidence>
<evidence type="ECO:0000259" key="2">
    <source>
        <dbReference type="PROSITE" id="PS50943"/>
    </source>
</evidence>
<organism evidence="3 7">
    <name type="scientific">Hungatella hathewayi</name>
    <dbReference type="NCBI Taxonomy" id="154046"/>
    <lineage>
        <taxon>Bacteria</taxon>
        <taxon>Bacillati</taxon>
        <taxon>Bacillota</taxon>
        <taxon>Clostridia</taxon>
        <taxon>Lachnospirales</taxon>
        <taxon>Lachnospiraceae</taxon>
        <taxon>Hungatella</taxon>
    </lineage>
</organism>